<evidence type="ECO:0000313" key="4">
    <source>
        <dbReference type="Proteomes" id="UP000009134"/>
    </source>
</evidence>
<dbReference type="SUPFAM" id="SSF53335">
    <property type="entry name" value="S-adenosyl-L-methionine-dependent methyltransferases"/>
    <property type="match status" value="1"/>
</dbReference>
<dbReference type="GO" id="GO:0008757">
    <property type="term" value="F:S-adenosylmethionine-dependent methyltransferase activity"/>
    <property type="evidence" value="ECO:0007669"/>
    <property type="project" value="InterPro"/>
</dbReference>
<feature type="coiled-coil region" evidence="1">
    <location>
        <begin position="383"/>
        <end position="534"/>
    </location>
</feature>
<dbReference type="eggNOG" id="COG2226">
    <property type="taxonomic scope" value="Bacteria"/>
</dbReference>
<evidence type="ECO:0000259" key="2">
    <source>
        <dbReference type="Pfam" id="PF08241"/>
    </source>
</evidence>
<keyword evidence="1" id="KW-0175">Coiled coil</keyword>
<evidence type="ECO:0000256" key="1">
    <source>
        <dbReference type="SAM" id="Coils"/>
    </source>
</evidence>
<dbReference type="CDD" id="cd02440">
    <property type="entry name" value="AdoMet_MTases"/>
    <property type="match status" value="1"/>
</dbReference>
<organism evidence="3 4">
    <name type="scientific">Novosphingobium aromaticivorans (strain ATCC 700278 / DSM 12444 / CCUG 56034 / CIP 105152 / NBRC 16084 / F199)</name>
    <dbReference type="NCBI Taxonomy" id="279238"/>
    <lineage>
        <taxon>Bacteria</taxon>
        <taxon>Pseudomonadati</taxon>
        <taxon>Pseudomonadota</taxon>
        <taxon>Alphaproteobacteria</taxon>
        <taxon>Sphingomonadales</taxon>
        <taxon>Sphingomonadaceae</taxon>
        <taxon>Novosphingobium</taxon>
    </lineage>
</organism>
<dbReference type="InterPro" id="IPR029063">
    <property type="entry name" value="SAM-dependent_MTases_sf"/>
</dbReference>
<dbReference type="Proteomes" id="UP000009134">
    <property type="component" value="Chromosome"/>
</dbReference>
<dbReference type="InterPro" id="IPR013216">
    <property type="entry name" value="Methyltransf_11"/>
</dbReference>
<dbReference type="AlphaFoldDB" id="Q2GAF1"/>
<protein>
    <submittedName>
        <fullName evidence="3">Chromosome segregation ATPases-like protein</fullName>
    </submittedName>
</protein>
<accession>Q2GAF1</accession>
<dbReference type="KEGG" id="nar:Saro_0725"/>
<dbReference type="Gene3D" id="3.40.50.150">
    <property type="entry name" value="Vaccinia Virus protein VP39"/>
    <property type="match status" value="1"/>
</dbReference>
<feature type="coiled-coil region" evidence="1">
    <location>
        <begin position="236"/>
        <end position="354"/>
    </location>
</feature>
<reference evidence="4" key="1">
    <citation type="submission" date="2006-01" db="EMBL/GenBank/DDBJ databases">
        <title>Complete sequence of Novosphingobium aromaticivorans DSM 12444.</title>
        <authorList>
            <consortium name="US DOE Joint Genome Institute"/>
            <person name="Copeland A."/>
            <person name="Lucas S."/>
            <person name="Lapidus A."/>
            <person name="Barry K."/>
            <person name="Detter J.C."/>
            <person name="Glavina T."/>
            <person name="Hammon N."/>
            <person name="Israni S."/>
            <person name="Pitluck S."/>
            <person name="Chain P."/>
            <person name="Malfatti S."/>
            <person name="Shin M."/>
            <person name="Vergez L."/>
            <person name="Schmutz J."/>
            <person name="Larimer F."/>
            <person name="Land M."/>
            <person name="Kyrpides N."/>
            <person name="Ivanova N."/>
            <person name="Fredrickson J."/>
            <person name="Balkwill D."/>
            <person name="Romine M.F."/>
            <person name="Richardson P."/>
        </authorList>
    </citation>
    <scope>NUCLEOTIDE SEQUENCE [LARGE SCALE GENOMIC DNA]</scope>
    <source>
        <strain evidence="4">ATCC 700278 / DSM 12444 / CCUG 56034 / CIP 105152 / NBRC 16084 / F199</strain>
    </source>
</reference>
<gene>
    <name evidence="3" type="ordered locus">Saro_0725</name>
</gene>
<proteinExistence type="predicted"/>
<sequence>MHDTAYRVGGRFLESYLDLADCDVLEIGALIVNGTLRDHALPTTRWVGIDLVPGPGVDIVAQPGEALPVPDSAFDAVVASSVFEHDPAFWETFLEMADKVRPGGYVYINAPSNGGIHRYPQDNWRFYPDSGRALAAWAQRKGRDISLVESFVAARGQKEWNDFVAVFRRGQPAPDHAMRLLHTQVDCVNVSTWSEPGLVRPVAITEDMQLLDEARSECAHAKSAASESDARAALAIGGLEAKVAQIEAQFRAAEKSRASAETLLSAERAERRALAAAVETAQAEKALLREQLAKSAEEQAEIEGNLACIRAELGNTEHELSATRSTLRQREEELSQLLAELQRSLAERDCLLDRLAKMDTAARRMEEKLSEAEGWVFRLAAERTAREREMAVAERALRRERKERARADWLWTTLAHDAQRLSERLVEVEDSSRQAQARLEQALADATTALTHLKEERAAQLRSAQGKTEAEREARLSLARQLEEEVHRRQRELTLQQAELSKERETRRAAEATIRETEAQLSTVRQSLAKVREDALAETSRIKGEQATAARILAARSEEIVALTKLLANAERPAAPPPQLPTVATMLAEVVGEALMATQPRIGLPFVRRNVSSRLRTTLRQKGLFDAEAYLRANPDVAAAGQDALHHYLIHGLKEGRLFGSSATGDGH</sequence>
<dbReference type="Pfam" id="PF08241">
    <property type="entry name" value="Methyltransf_11"/>
    <property type="match status" value="1"/>
</dbReference>
<dbReference type="HOGENOM" id="CLU_410958_0_0_5"/>
<keyword evidence="4" id="KW-1185">Reference proteome</keyword>
<name>Q2GAF1_NOVAD</name>
<dbReference type="EMBL" id="CP000248">
    <property type="protein sequence ID" value="ABD25172.1"/>
    <property type="molecule type" value="Genomic_DNA"/>
</dbReference>
<evidence type="ECO:0000313" key="3">
    <source>
        <dbReference type="EMBL" id="ABD25172.1"/>
    </source>
</evidence>
<feature type="domain" description="Methyltransferase type 11" evidence="2">
    <location>
        <begin position="56"/>
        <end position="108"/>
    </location>
</feature>
<dbReference type="RefSeq" id="WP_011444386.1">
    <property type="nucleotide sequence ID" value="NC_007794.1"/>
</dbReference>
<dbReference type="STRING" id="279238.Saro_0725"/>